<sequence length="232" mass="24047">MIPRRFRDNEKARDGENERYFLDDILRRFLGINIGVDPDAKADVQLGGEIPINAGLDTDMDATVDVDDDGGISANADADANVKVDDEGGDIPSTGTLRGFSPTSTSAEYVLDIDGMTAELDMNGIGGAMAMTKLGGARIGVGADVYLDLNLTDSYGEGEGLDLGIGADVDTQVGVDDAISAGAEGNVEADSKIDEDVSADVGTDADLALLSILRISLYLVKPKGTRVSSGGV</sequence>
<comment type="caution">
    <text evidence="1">The sequence shown here is derived from an EMBL/GenBank/DDBJ whole genome shotgun (WGS) entry which is preliminary data.</text>
</comment>
<dbReference type="Proteomes" id="UP001201980">
    <property type="component" value="Unassembled WGS sequence"/>
</dbReference>
<reference evidence="1" key="1">
    <citation type="submission" date="2022-07" db="EMBL/GenBank/DDBJ databases">
        <title>Draft genome sequence of Zalerion maritima ATCC 34329, a (micro)plastics degrading marine fungus.</title>
        <authorList>
            <person name="Paco A."/>
            <person name="Goncalves M.F.M."/>
            <person name="Rocha-Santos T.A.P."/>
            <person name="Alves A."/>
        </authorList>
    </citation>
    <scope>NUCLEOTIDE SEQUENCE</scope>
    <source>
        <strain evidence="1">ATCC 34329</strain>
    </source>
</reference>
<keyword evidence="2" id="KW-1185">Reference proteome</keyword>
<accession>A0AAD5RXM1</accession>
<organism evidence="1 2">
    <name type="scientific">Zalerion maritima</name>
    <dbReference type="NCBI Taxonomy" id="339359"/>
    <lineage>
        <taxon>Eukaryota</taxon>
        <taxon>Fungi</taxon>
        <taxon>Dikarya</taxon>
        <taxon>Ascomycota</taxon>
        <taxon>Pezizomycotina</taxon>
        <taxon>Sordariomycetes</taxon>
        <taxon>Lulworthiomycetidae</taxon>
        <taxon>Lulworthiales</taxon>
        <taxon>Lulworthiaceae</taxon>
        <taxon>Zalerion</taxon>
    </lineage>
</organism>
<name>A0AAD5RXM1_9PEZI</name>
<proteinExistence type="predicted"/>
<dbReference type="EMBL" id="JAKWBI020000015">
    <property type="protein sequence ID" value="KAJ2906367.1"/>
    <property type="molecule type" value="Genomic_DNA"/>
</dbReference>
<evidence type="ECO:0000313" key="1">
    <source>
        <dbReference type="EMBL" id="KAJ2906367.1"/>
    </source>
</evidence>
<dbReference type="AlphaFoldDB" id="A0AAD5RXM1"/>
<protein>
    <submittedName>
        <fullName evidence="1">Uncharacterized protein</fullName>
    </submittedName>
</protein>
<evidence type="ECO:0000313" key="2">
    <source>
        <dbReference type="Proteomes" id="UP001201980"/>
    </source>
</evidence>
<gene>
    <name evidence="1" type="ORF">MKZ38_002083</name>
</gene>